<reference evidence="7" key="1">
    <citation type="submission" date="2024-02" db="EMBL/GenBank/DDBJ databases">
        <title>Sediminibacterium planktonica sp. nov. and Sediminibacterium longus sp. nov., isolated from surface lake and river water.</title>
        <authorList>
            <person name="Watanabe K."/>
            <person name="Takemine S."/>
            <person name="Ishii Y."/>
            <person name="Ogata Y."/>
            <person name="Shindo C."/>
            <person name="Suda W."/>
        </authorList>
    </citation>
    <scope>NUCLEOTIDE SEQUENCE</scope>
    <source>
        <strain evidence="7">KACHI17</strain>
    </source>
</reference>
<evidence type="ECO:0000256" key="1">
    <source>
        <dbReference type="ARBA" id="ARBA00004370"/>
    </source>
</evidence>
<evidence type="ECO:0000256" key="5">
    <source>
        <dbReference type="ARBA" id="ARBA00023136"/>
    </source>
</evidence>
<organism evidence="7">
    <name type="scientific">Sediminibacterium sp. KACHI17</name>
    <dbReference type="NCBI Taxonomy" id="1751071"/>
    <lineage>
        <taxon>Bacteria</taxon>
        <taxon>Pseudomonadati</taxon>
        <taxon>Bacteroidota</taxon>
        <taxon>Chitinophagia</taxon>
        <taxon>Chitinophagales</taxon>
        <taxon>Chitinophagaceae</taxon>
        <taxon>Sediminibacterium</taxon>
    </lineage>
</organism>
<dbReference type="InterPro" id="IPR000612">
    <property type="entry name" value="PMP3"/>
</dbReference>
<name>A0AAT9GJL8_9BACT</name>
<dbReference type="Pfam" id="PF01679">
    <property type="entry name" value="Pmp3"/>
    <property type="match status" value="1"/>
</dbReference>
<dbReference type="GO" id="GO:0016020">
    <property type="term" value="C:membrane"/>
    <property type="evidence" value="ECO:0007669"/>
    <property type="project" value="UniProtKB-SubCell"/>
</dbReference>
<feature type="transmembrane region" description="Helical" evidence="6">
    <location>
        <begin position="20"/>
        <end position="44"/>
    </location>
</feature>
<gene>
    <name evidence="7" type="ORF">KACHI17_17780</name>
</gene>
<evidence type="ECO:0000256" key="3">
    <source>
        <dbReference type="ARBA" id="ARBA00022692"/>
    </source>
</evidence>
<dbReference type="EMBL" id="AP029612">
    <property type="protein sequence ID" value="BFG70897.1"/>
    <property type="molecule type" value="Genomic_DNA"/>
</dbReference>
<accession>A0AAT9GJL8</accession>
<comment type="subcellular location">
    <subcellularLocation>
        <location evidence="1">Membrane</location>
    </subcellularLocation>
</comment>
<keyword evidence="3 6" id="KW-0812">Transmembrane</keyword>
<comment type="similarity">
    <text evidence="2">Belongs to the UPF0057 (PMP3) family.</text>
</comment>
<evidence type="ECO:0000256" key="6">
    <source>
        <dbReference type="SAM" id="Phobius"/>
    </source>
</evidence>
<dbReference type="AlphaFoldDB" id="A0AAT9GJL8"/>
<evidence type="ECO:0000313" key="7">
    <source>
        <dbReference type="EMBL" id="BFG70897.1"/>
    </source>
</evidence>
<evidence type="ECO:0000256" key="2">
    <source>
        <dbReference type="ARBA" id="ARBA00009530"/>
    </source>
</evidence>
<protein>
    <submittedName>
        <fullName evidence="7">YqaE/Pmp3 family membrane protein</fullName>
    </submittedName>
</protein>
<dbReference type="RefSeq" id="WP_353548535.1">
    <property type="nucleotide sequence ID" value="NZ_AP029612.1"/>
</dbReference>
<keyword evidence="4 6" id="KW-1133">Transmembrane helix</keyword>
<evidence type="ECO:0000256" key="4">
    <source>
        <dbReference type="ARBA" id="ARBA00022989"/>
    </source>
</evidence>
<proteinExistence type="inferred from homology"/>
<sequence>MTLIAILFPFLSFLLRGKLFTSILCLILPITILGWIPAAIWAVISLQNARADKRTDKIVRAMKKNNR</sequence>
<keyword evidence="5 6" id="KW-0472">Membrane</keyword>